<dbReference type="SUPFAM" id="SSF55785">
    <property type="entry name" value="PYP-like sensor domain (PAS domain)"/>
    <property type="match status" value="1"/>
</dbReference>
<name>A0ABR6XDB8_9BURK</name>
<accession>A0ABR6XDB8</accession>
<keyword evidence="1" id="KW-0472">Membrane</keyword>
<dbReference type="RefSeq" id="WP_190477746.1">
    <property type="nucleotide sequence ID" value="NZ_JACOFT010000002.1"/>
</dbReference>
<evidence type="ECO:0000256" key="1">
    <source>
        <dbReference type="SAM" id="Phobius"/>
    </source>
</evidence>
<dbReference type="PANTHER" id="PTHR44757:SF2">
    <property type="entry name" value="BIOFILM ARCHITECTURE MAINTENANCE PROTEIN MBAA"/>
    <property type="match status" value="1"/>
</dbReference>
<evidence type="ECO:0000259" key="3">
    <source>
        <dbReference type="PROSITE" id="PS50885"/>
    </source>
</evidence>
<dbReference type="CDD" id="cd01949">
    <property type="entry name" value="GGDEF"/>
    <property type="match status" value="1"/>
</dbReference>
<sequence>MRQLIRNNIAIRSSLALLGVSLVIGIFFSLASYVYFFDDEQKHTISTMQDLLNSAENTASIACYLSDKNLANEVVNGISKNNVVSKVTIHSGKTMLAVSQKTSIPTSFELPFAFKHYPDFISREIFSPFNPREKVCTVNMEINQATVNKNSTDKALFIVELLLFQNLLIASVLSLIVFVFFTRPIKIISDRLHALSPQKGELLKHPENNKENELGRLVNDVNQIIADLVSSLDEEKNLRLQHALEERKFQTFFENAETGIFKMNCKGELLSYNQALTRMLNIATDDGAPSAALLELISGQELRLHLMIDAALNESRVVSEDFCIEPGRLKEKKWINIVLHAAENDLLQGLINDITERKYKEEAAQQLAITDHLTGLNNRLGLERKLAHLMKENAHGHPSPFFLLLIDLDKFKEVNDTYGHKAGDMVLIYFSNVLTSILRKTDFIARLGGDEFVVLLCDMSDQEKAIEIAGKIITEACRPIDIGHGISASTGASIGINYASGDSFSADKLLAETDLAMYEAKQSGRSAYAIARYETSPDQPQSI</sequence>
<evidence type="ECO:0000259" key="4">
    <source>
        <dbReference type="PROSITE" id="PS50887"/>
    </source>
</evidence>
<dbReference type="PANTHER" id="PTHR44757">
    <property type="entry name" value="DIGUANYLATE CYCLASE DGCP"/>
    <property type="match status" value="1"/>
</dbReference>
<feature type="domain" description="PAS" evidence="2">
    <location>
        <begin position="245"/>
        <end position="297"/>
    </location>
</feature>
<keyword evidence="6" id="KW-1185">Reference proteome</keyword>
<dbReference type="NCBIfam" id="TIGR00254">
    <property type="entry name" value="GGDEF"/>
    <property type="match status" value="1"/>
</dbReference>
<dbReference type="InterPro" id="IPR052155">
    <property type="entry name" value="Biofilm_reg_signaling"/>
</dbReference>
<dbReference type="InterPro" id="IPR029787">
    <property type="entry name" value="Nucleotide_cyclase"/>
</dbReference>
<feature type="transmembrane region" description="Helical" evidence="1">
    <location>
        <begin position="155"/>
        <end position="181"/>
    </location>
</feature>
<evidence type="ECO:0000259" key="2">
    <source>
        <dbReference type="PROSITE" id="PS50112"/>
    </source>
</evidence>
<dbReference type="PROSITE" id="PS50112">
    <property type="entry name" value="PAS"/>
    <property type="match status" value="1"/>
</dbReference>
<dbReference type="PROSITE" id="PS50885">
    <property type="entry name" value="HAMP"/>
    <property type="match status" value="1"/>
</dbReference>
<gene>
    <name evidence="5" type="ORF">H8K26_04625</name>
</gene>
<dbReference type="Pfam" id="PF00990">
    <property type="entry name" value="GGDEF"/>
    <property type="match status" value="1"/>
</dbReference>
<evidence type="ECO:0000313" key="5">
    <source>
        <dbReference type="EMBL" id="MBC3810718.1"/>
    </source>
</evidence>
<evidence type="ECO:0000313" key="6">
    <source>
        <dbReference type="Proteomes" id="UP000637632"/>
    </source>
</evidence>
<dbReference type="SMART" id="SM00267">
    <property type="entry name" value="GGDEF"/>
    <property type="match status" value="1"/>
</dbReference>
<dbReference type="Gene3D" id="3.30.450.20">
    <property type="entry name" value="PAS domain"/>
    <property type="match status" value="1"/>
</dbReference>
<feature type="transmembrane region" description="Helical" evidence="1">
    <location>
        <begin position="15"/>
        <end position="36"/>
    </location>
</feature>
<feature type="domain" description="GGDEF" evidence="4">
    <location>
        <begin position="399"/>
        <end position="533"/>
    </location>
</feature>
<reference evidence="5 6" key="1">
    <citation type="submission" date="2020-08" db="EMBL/GenBank/DDBJ databases">
        <title>Novel species isolated from subtropical streams in China.</title>
        <authorList>
            <person name="Lu H."/>
        </authorList>
    </citation>
    <scope>NUCLEOTIDE SEQUENCE [LARGE SCALE GENOMIC DNA]</scope>
    <source>
        <strain evidence="5 6">CCTCC AB 2015119</strain>
    </source>
</reference>
<comment type="caution">
    <text evidence="5">The sequence shown here is derived from an EMBL/GenBank/DDBJ whole genome shotgun (WGS) entry which is preliminary data.</text>
</comment>
<keyword evidence="1" id="KW-0812">Transmembrane</keyword>
<proteinExistence type="predicted"/>
<dbReference type="InterPro" id="IPR000014">
    <property type="entry name" value="PAS"/>
</dbReference>
<dbReference type="InterPro" id="IPR000160">
    <property type="entry name" value="GGDEF_dom"/>
</dbReference>
<dbReference type="Proteomes" id="UP000637632">
    <property type="component" value="Unassembled WGS sequence"/>
</dbReference>
<dbReference type="SUPFAM" id="SSF55073">
    <property type="entry name" value="Nucleotide cyclase"/>
    <property type="match status" value="1"/>
</dbReference>
<dbReference type="Gene3D" id="3.30.70.270">
    <property type="match status" value="1"/>
</dbReference>
<dbReference type="EMBL" id="JACOFT010000002">
    <property type="protein sequence ID" value="MBC3810718.1"/>
    <property type="molecule type" value="Genomic_DNA"/>
</dbReference>
<organism evidence="5 6">
    <name type="scientific">Undibacterium aquatile</name>
    <dbReference type="NCBI Taxonomy" id="1537398"/>
    <lineage>
        <taxon>Bacteria</taxon>
        <taxon>Pseudomonadati</taxon>
        <taxon>Pseudomonadota</taxon>
        <taxon>Betaproteobacteria</taxon>
        <taxon>Burkholderiales</taxon>
        <taxon>Oxalobacteraceae</taxon>
        <taxon>Undibacterium</taxon>
    </lineage>
</organism>
<dbReference type="InterPro" id="IPR035965">
    <property type="entry name" value="PAS-like_dom_sf"/>
</dbReference>
<feature type="domain" description="HAMP" evidence="3">
    <location>
        <begin position="179"/>
        <end position="233"/>
    </location>
</feature>
<keyword evidence="1" id="KW-1133">Transmembrane helix</keyword>
<dbReference type="PROSITE" id="PS50887">
    <property type="entry name" value="GGDEF"/>
    <property type="match status" value="1"/>
</dbReference>
<protein>
    <submittedName>
        <fullName evidence="5">Sensor domain-containing diguanylate cyclase</fullName>
    </submittedName>
</protein>
<dbReference type="InterPro" id="IPR043128">
    <property type="entry name" value="Rev_trsase/Diguanyl_cyclase"/>
</dbReference>
<dbReference type="InterPro" id="IPR003660">
    <property type="entry name" value="HAMP_dom"/>
</dbReference>